<dbReference type="InterPro" id="IPR002589">
    <property type="entry name" value="Macro_dom"/>
</dbReference>
<dbReference type="PANTHER" id="PTHR11106">
    <property type="entry name" value="GANGLIOSIDE INDUCED DIFFERENTIATION ASSOCIATED PROTEIN 2-RELATED"/>
    <property type="match status" value="1"/>
</dbReference>
<proteinExistence type="predicted"/>
<dbReference type="Gene3D" id="3.40.220.10">
    <property type="entry name" value="Leucine Aminopeptidase, subunit E, domain 1"/>
    <property type="match status" value="1"/>
</dbReference>
<dbReference type="PROSITE" id="PS51154">
    <property type="entry name" value="MACRO"/>
    <property type="match status" value="1"/>
</dbReference>
<dbReference type="InterPro" id="IPR035897">
    <property type="entry name" value="Toll_tir_struct_dom_sf"/>
</dbReference>
<evidence type="ECO:0000313" key="2">
    <source>
        <dbReference type="EMBL" id="EIE24332.1"/>
    </source>
</evidence>
<comment type="caution">
    <text evidence="2">The sequence shown here is derived from an EMBL/GenBank/DDBJ whole genome shotgun (WGS) entry which is preliminary data.</text>
</comment>
<dbReference type="InterPro" id="IPR043472">
    <property type="entry name" value="Macro_dom-like"/>
</dbReference>
<protein>
    <recommendedName>
        <fullName evidence="1">Macro domain-containing protein</fullName>
    </recommendedName>
</protein>
<evidence type="ECO:0000313" key="3">
    <source>
        <dbReference type="Proteomes" id="UP000007264"/>
    </source>
</evidence>
<keyword evidence="3" id="KW-1185">Reference proteome</keyword>
<dbReference type="SUPFAM" id="SSF52200">
    <property type="entry name" value="Toll/Interleukin receptor TIR domain"/>
    <property type="match status" value="1"/>
</dbReference>
<dbReference type="SUPFAM" id="SSF52949">
    <property type="entry name" value="Macro domain-like"/>
    <property type="match status" value="1"/>
</dbReference>
<feature type="domain" description="Macro" evidence="1">
    <location>
        <begin position="1"/>
        <end position="135"/>
    </location>
</feature>
<dbReference type="OrthoDB" id="6133115at2759"/>
<gene>
    <name evidence="2" type="ORF">COCSUDRAFT_41567</name>
</gene>
<dbReference type="KEGG" id="csl:COCSUDRAFT_41567"/>
<evidence type="ECO:0000259" key="1">
    <source>
        <dbReference type="PROSITE" id="PS51154"/>
    </source>
</evidence>
<dbReference type="AlphaFoldDB" id="I0Z113"/>
<name>I0Z113_COCSC</name>
<dbReference type="Pfam" id="PF01661">
    <property type="entry name" value="Macro"/>
    <property type="match status" value="1"/>
</dbReference>
<dbReference type="PANTHER" id="PTHR11106:SF27">
    <property type="entry name" value="MACRO DOMAIN-CONTAINING PROTEIN"/>
    <property type="match status" value="1"/>
</dbReference>
<dbReference type="eggNOG" id="KOG2633">
    <property type="taxonomic scope" value="Eukaryota"/>
</dbReference>
<dbReference type="RefSeq" id="XP_005648876.1">
    <property type="nucleotide sequence ID" value="XM_005648819.1"/>
</dbReference>
<organism evidence="2 3">
    <name type="scientific">Coccomyxa subellipsoidea (strain C-169)</name>
    <name type="common">Green microalga</name>
    <dbReference type="NCBI Taxonomy" id="574566"/>
    <lineage>
        <taxon>Eukaryota</taxon>
        <taxon>Viridiplantae</taxon>
        <taxon>Chlorophyta</taxon>
        <taxon>core chlorophytes</taxon>
        <taxon>Trebouxiophyceae</taxon>
        <taxon>Trebouxiophyceae incertae sedis</taxon>
        <taxon>Coccomyxaceae</taxon>
        <taxon>Coccomyxa</taxon>
        <taxon>Coccomyxa subellipsoidea</taxon>
    </lineage>
</organism>
<accession>I0Z113</accession>
<sequence>MPPNIRCALAGAVLTKGYNLKADYIIHTVPPIYQDSDPERSLSILGEMYAAVLRLANTRKMSAIAFPAIGTGKAGFPYAKAAQAPVGVAVFSEPYFASEWPMRELKILMDRESLLPVLYSDMSYADMKAALKDSPHKHTSGQAWDDYVHKVMKTTYVRWNGAYTEPLRQELCWHIVRILATSVCPKLADSIRTGMFLGKVRDAARKLIEDSDSSPFQELNWGQIRTARKWVSKLDSQLEA</sequence>
<reference evidence="2 3" key="1">
    <citation type="journal article" date="2012" name="Genome Biol.">
        <title>The genome of the polar eukaryotic microalga coccomyxa subellipsoidea reveals traits of cold adaptation.</title>
        <authorList>
            <person name="Blanc G."/>
            <person name="Agarkova I."/>
            <person name="Grimwood J."/>
            <person name="Kuo A."/>
            <person name="Brueggeman A."/>
            <person name="Dunigan D."/>
            <person name="Gurnon J."/>
            <person name="Ladunga I."/>
            <person name="Lindquist E."/>
            <person name="Lucas S."/>
            <person name="Pangilinan J."/>
            <person name="Proschold T."/>
            <person name="Salamov A."/>
            <person name="Schmutz J."/>
            <person name="Weeks D."/>
            <person name="Yamada T."/>
            <person name="Claverie J.M."/>
            <person name="Grigoriev I."/>
            <person name="Van Etten J."/>
            <person name="Lomsadze A."/>
            <person name="Borodovsky M."/>
        </authorList>
    </citation>
    <scope>NUCLEOTIDE SEQUENCE [LARGE SCALE GENOMIC DNA]</scope>
    <source>
        <strain evidence="2 3">C-169</strain>
    </source>
</reference>
<dbReference type="EMBL" id="AGSI01000006">
    <property type="protein sequence ID" value="EIE24332.1"/>
    <property type="molecule type" value="Genomic_DNA"/>
</dbReference>
<dbReference type="GeneID" id="17042330"/>
<dbReference type="Proteomes" id="UP000007264">
    <property type="component" value="Unassembled WGS sequence"/>
</dbReference>